<dbReference type="PANTHER" id="PTHR46018">
    <property type="entry name" value="ZINC PHOSPHODIESTERASE ELAC PROTEIN 1"/>
    <property type="match status" value="1"/>
</dbReference>
<dbReference type="InterPro" id="IPR036866">
    <property type="entry name" value="RibonucZ/Hydroxyglut_hydro"/>
</dbReference>
<keyword evidence="4" id="KW-1185">Reference proteome</keyword>
<sequence>MSTSRKEFIRNSFLLAGAAGFNIPSPSELSEKRFPNAEGDRLVLLGTQGGPFIRSYTQTPSANLIVYKDIPFVIDTGYGTTFKLKEAGINLSTLKYIFITHLHSDHYLDLGPLLYNAWIAGLTEPINVYAPAGIRPLLNAYWESNRFDIDTRIKDEGRPDIRNLVIAYEITEGIQVAHPDFEISAIKNIHPPIDASYAFKFKLGKKIIVFSGDTAYHPALATFASGADYLIHEVMYSPAVDEIAKRRPNATKLIASIKSHHTSAEDVGRIAKAANVKTLILNHFVPPDDKSLNNQIWIDAVRSTFTGTIIVGKDLQQFNF</sequence>
<evidence type="ECO:0000313" key="4">
    <source>
        <dbReference type="Proteomes" id="UP000246099"/>
    </source>
</evidence>
<feature type="domain" description="Metallo-beta-lactamase" evidence="2">
    <location>
        <begin position="59"/>
        <end position="260"/>
    </location>
</feature>
<dbReference type="RefSeq" id="WP_119076731.1">
    <property type="nucleotide sequence ID" value="NZ_CP029600.1"/>
</dbReference>
<dbReference type="SUPFAM" id="SSF56281">
    <property type="entry name" value="Metallo-hydrolase/oxidoreductase"/>
    <property type="match status" value="1"/>
</dbReference>
<dbReference type="EMBL" id="CP029600">
    <property type="protein sequence ID" value="AWO00851.1"/>
    <property type="molecule type" value="Genomic_DNA"/>
</dbReference>
<organism evidence="3 4">
    <name type="scientific">Chitinophaga alhagiae</name>
    <dbReference type="NCBI Taxonomy" id="2203219"/>
    <lineage>
        <taxon>Bacteria</taxon>
        <taxon>Pseudomonadati</taxon>
        <taxon>Bacteroidota</taxon>
        <taxon>Chitinophagia</taxon>
        <taxon>Chitinophagales</taxon>
        <taxon>Chitinophagaceae</taxon>
        <taxon>Chitinophaga</taxon>
    </lineage>
</organism>
<dbReference type="CDD" id="cd07719">
    <property type="entry name" value="arylsulfatase_AtsA-like_MBL-fold"/>
    <property type="match status" value="1"/>
</dbReference>
<dbReference type="InterPro" id="IPR001279">
    <property type="entry name" value="Metallo-B-lactamas"/>
</dbReference>
<proteinExistence type="predicted"/>
<evidence type="ECO:0000313" key="3">
    <source>
        <dbReference type="EMBL" id="AWO00851.1"/>
    </source>
</evidence>
<protein>
    <submittedName>
        <fullName evidence="3">MBL fold metallo-hydrolase</fullName>
    </submittedName>
</protein>
<dbReference type="Pfam" id="PF23023">
    <property type="entry name" value="Anti-Pycsar_Apyc1"/>
    <property type="match status" value="1"/>
</dbReference>
<dbReference type="InterPro" id="IPR044094">
    <property type="entry name" value="AtsA-like_MBL-fold"/>
</dbReference>
<gene>
    <name evidence="3" type="ORF">DLD77_03635</name>
</gene>
<reference evidence="3 4" key="1">
    <citation type="submission" date="2018-05" db="EMBL/GenBank/DDBJ databases">
        <title>Chitinophaga sp. nov., isolated from rhizosphere soil of Alhagi.</title>
        <authorList>
            <person name="Liu Y."/>
        </authorList>
    </citation>
    <scope>NUCLEOTIDE SEQUENCE [LARGE SCALE GENOMIC DNA]</scope>
    <source>
        <strain evidence="3 4">T22</strain>
    </source>
</reference>
<keyword evidence="1" id="KW-0378">Hydrolase</keyword>
<accession>A0ABM6WAB2</accession>
<dbReference type="Gene3D" id="3.60.15.10">
    <property type="entry name" value="Ribonuclease Z/Hydroxyacylglutathione hydrolase-like"/>
    <property type="match status" value="1"/>
</dbReference>
<dbReference type="SMART" id="SM00849">
    <property type="entry name" value="Lactamase_B"/>
    <property type="match status" value="1"/>
</dbReference>
<evidence type="ECO:0000259" key="2">
    <source>
        <dbReference type="SMART" id="SM00849"/>
    </source>
</evidence>
<dbReference type="Proteomes" id="UP000246099">
    <property type="component" value="Chromosome"/>
</dbReference>
<dbReference type="PANTHER" id="PTHR46018:SF2">
    <property type="entry name" value="ZINC PHOSPHODIESTERASE ELAC PROTEIN 1"/>
    <property type="match status" value="1"/>
</dbReference>
<name>A0ABM6WAB2_9BACT</name>
<evidence type="ECO:0000256" key="1">
    <source>
        <dbReference type="ARBA" id="ARBA00022801"/>
    </source>
</evidence>